<protein>
    <submittedName>
        <fullName evidence="1">Uncharacterized protein</fullName>
    </submittedName>
</protein>
<reference evidence="1 2" key="1">
    <citation type="journal article" date="2012" name="J. Bacteriol.">
        <title>Complete genome sequence of strain 1860, a crenarchaeon of the genus pyrobaculum able to grow with various electron acceptors.</title>
        <authorList>
            <person name="Mardanov A.V."/>
            <person name="Gumerov V.M."/>
            <person name="Slobodkina G.B."/>
            <person name="Beletsky A.V."/>
            <person name="Bonch-Osmolovskaya E.A."/>
            <person name="Ravin N.V."/>
            <person name="Skryabin K.G."/>
        </authorList>
    </citation>
    <scope>NUCLEOTIDE SEQUENCE [LARGE SCALE GENOMIC DNA]</scope>
    <source>
        <strain evidence="1 2">1860</strain>
    </source>
</reference>
<sequence>MIGIKLWRSRAGLLPTSARRAATAVALAFASACGPRQAVVYTWRGTPDVVLDQRIREIKRRTAEEEIAELAEPFKHGAEGVVLQIDNCPPGVSLEIEIYADPRIPKAAAITDDELDVIIEPSGYVKDTHIKDFYTLIAADPDTVRSWIEDALREIYIKNITVATYRGPRTHPLRRLIAWIKATKNWSLHPRNAIPLWYRPWPYQLARDLYQLSPPDYRRLAGPTGIKRAVRKTGDLLLKTLQKYYHLEREEKILRLYPKAASPPTKSHEAAVKHLEKILQEVYKEAAEKVIQTRDLRWPTYVDAVTQALENKLKQS</sequence>
<dbReference type="HOGENOM" id="CLU_878849_0_0_2"/>
<dbReference type="AlphaFoldDB" id="G7VIE3"/>
<gene>
    <name evidence="1" type="ORF">P186_2027</name>
</gene>
<dbReference type="Proteomes" id="UP000005867">
    <property type="component" value="Chromosome"/>
</dbReference>
<dbReference type="OrthoDB" id="28559at2157"/>
<name>G7VIE3_9CREN</name>
<dbReference type="BioCyc" id="PSP1104324:GJSN-1979-MONOMER"/>
<proteinExistence type="predicted"/>
<dbReference type="GeneID" id="11596516"/>
<organism evidence="1 2">
    <name type="scientific">Pyrobaculum ferrireducens</name>
    <dbReference type="NCBI Taxonomy" id="1104324"/>
    <lineage>
        <taxon>Archaea</taxon>
        <taxon>Thermoproteota</taxon>
        <taxon>Thermoprotei</taxon>
        <taxon>Thermoproteales</taxon>
        <taxon>Thermoproteaceae</taxon>
        <taxon>Pyrobaculum</taxon>
    </lineage>
</organism>
<dbReference type="RefSeq" id="WP_014289248.1">
    <property type="nucleotide sequence ID" value="NC_016645.1"/>
</dbReference>
<accession>G7VIE3</accession>
<dbReference type="eggNOG" id="arCOG09768">
    <property type="taxonomic scope" value="Archaea"/>
</dbReference>
<evidence type="ECO:0000313" key="2">
    <source>
        <dbReference type="Proteomes" id="UP000005867"/>
    </source>
</evidence>
<dbReference type="STRING" id="1104324.P186_2027"/>
<keyword evidence="2" id="KW-1185">Reference proteome</keyword>
<dbReference type="PROSITE" id="PS51257">
    <property type="entry name" value="PROKAR_LIPOPROTEIN"/>
    <property type="match status" value="1"/>
</dbReference>
<dbReference type="EMBL" id="CP003098">
    <property type="protein sequence ID" value="AET33423.1"/>
    <property type="molecule type" value="Genomic_DNA"/>
</dbReference>
<evidence type="ECO:0000313" key="1">
    <source>
        <dbReference type="EMBL" id="AET33423.1"/>
    </source>
</evidence>
<dbReference type="KEGG" id="pyr:P186_2027"/>